<dbReference type="SUPFAM" id="SSF52058">
    <property type="entry name" value="L domain-like"/>
    <property type="match status" value="1"/>
</dbReference>
<protein>
    <submittedName>
        <fullName evidence="2">Uncharacterized protein</fullName>
    </submittedName>
</protein>
<reference evidence="2" key="1">
    <citation type="submission" date="2021-02" db="EMBL/GenBank/DDBJ databases">
        <authorList>
            <person name="Dougan E. K."/>
            <person name="Rhodes N."/>
            <person name="Thang M."/>
            <person name="Chan C."/>
        </authorList>
    </citation>
    <scope>NUCLEOTIDE SEQUENCE</scope>
</reference>
<dbReference type="Gene3D" id="3.80.10.10">
    <property type="entry name" value="Ribonuclease Inhibitor"/>
    <property type="match status" value="1"/>
</dbReference>
<gene>
    <name evidence="2" type="ORF">SPIL2461_LOCUS14169</name>
</gene>
<dbReference type="EMBL" id="CAJNIZ010032225">
    <property type="protein sequence ID" value="CAE7535984.1"/>
    <property type="molecule type" value="Genomic_DNA"/>
</dbReference>
<sequence>MDCGGGCAVTGLDLWGDLDGNFDGLAMLPELSYLQLLSANLGGSLQDLQHLNKTRYLTLHGSEITGSLQDLRHLKRIKALNLLSSKITGSLQDLLAGPAVPQDSMADPPRQRDHRQPLDIAGDAEAGAAVAAQSLYQRYPEQLGTDGSPQGAMPLQRGDQRQLG</sequence>
<feature type="region of interest" description="Disordered" evidence="1">
    <location>
        <begin position="137"/>
        <end position="164"/>
    </location>
</feature>
<dbReference type="InterPro" id="IPR032675">
    <property type="entry name" value="LRR_dom_sf"/>
</dbReference>
<accession>A0A812TK42</accession>
<proteinExistence type="predicted"/>
<evidence type="ECO:0000256" key="1">
    <source>
        <dbReference type="SAM" id="MobiDB-lite"/>
    </source>
</evidence>
<dbReference type="Proteomes" id="UP000649617">
    <property type="component" value="Unassembled WGS sequence"/>
</dbReference>
<name>A0A812TK42_SYMPI</name>
<dbReference type="AlphaFoldDB" id="A0A812TK42"/>
<evidence type="ECO:0000313" key="2">
    <source>
        <dbReference type="EMBL" id="CAE7535984.1"/>
    </source>
</evidence>
<organism evidence="2 3">
    <name type="scientific">Symbiodinium pilosum</name>
    <name type="common">Dinoflagellate</name>
    <dbReference type="NCBI Taxonomy" id="2952"/>
    <lineage>
        <taxon>Eukaryota</taxon>
        <taxon>Sar</taxon>
        <taxon>Alveolata</taxon>
        <taxon>Dinophyceae</taxon>
        <taxon>Suessiales</taxon>
        <taxon>Symbiodiniaceae</taxon>
        <taxon>Symbiodinium</taxon>
    </lineage>
</organism>
<comment type="caution">
    <text evidence="2">The sequence shown here is derived from an EMBL/GenBank/DDBJ whole genome shotgun (WGS) entry which is preliminary data.</text>
</comment>
<evidence type="ECO:0000313" key="3">
    <source>
        <dbReference type="Proteomes" id="UP000649617"/>
    </source>
</evidence>
<keyword evidence="3" id="KW-1185">Reference proteome</keyword>